<evidence type="ECO:0000313" key="2">
    <source>
        <dbReference type="EMBL" id="KAB1067026.1"/>
    </source>
</evidence>
<dbReference type="RefSeq" id="WP_150939917.1">
    <property type="nucleotide sequence ID" value="NZ_WAAT01000050.1"/>
</dbReference>
<protein>
    <submittedName>
        <fullName evidence="2">Glycosyltransferase family 2 protein</fullName>
    </submittedName>
</protein>
<keyword evidence="3" id="KW-1185">Reference proteome</keyword>
<name>A0A6N6MDK1_9FLAO</name>
<dbReference type="Proteomes" id="UP000441333">
    <property type="component" value="Unassembled WGS sequence"/>
</dbReference>
<keyword evidence="2" id="KW-0808">Transferase</keyword>
<gene>
    <name evidence="2" type="ORF">F6U93_11430</name>
</gene>
<dbReference type="Pfam" id="PF00535">
    <property type="entry name" value="Glycos_transf_2"/>
    <property type="match status" value="1"/>
</dbReference>
<reference evidence="2 3" key="1">
    <citation type="submission" date="2019-09" db="EMBL/GenBank/DDBJ databases">
        <authorList>
            <person name="Cao W.R."/>
        </authorList>
    </citation>
    <scope>NUCLEOTIDE SEQUENCE [LARGE SCALE GENOMIC DNA]</scope>
    <source>
        <strain evidence="2 3">B1N29</strain>
    </source>
</reference>
<dbReference type="InterPro" id="IPR001173">
    <property type="entry name" value="Glyco_trans_2-like"/>
</dbReference>
<dbReference type="AlphaFoldDB" id="A0A6N6MDK1"/>
<dbReference type="SUPFAM" id="SSF53448">
    <property type="entry name" value="Nucleotide-diphospho-sugar transferases"/>
    <property type="match status" value="1"/>
</dbReference>
<feature type="domain" description="Glycosyltransferase 2-like" evidence="1">
    <location>
        <begin position="39"/>
        <end position="157"/>
    </location>
</feature>
<dbReference type="GO" id="GO:0016740">
    <property type="term" value="F:transferase activity"/>
    <property type="evidence" value="ECO:0007669"/>
    <property type="project" value="UniProtKB-KW"/>
</dbReference>
<evidence type="ECO:0000313" key="3">
    <source>
        <dbReference type="Proteomes" id="UP000441333"/>
    </source>
</evidence>
<dbReference type="CDD" id="cd00761">
    <property type="entry name" value="Glyco_tranf_GTA_type"/>
    <property type="match status" value="1"/>
</dbReference>
<dbReference type="InterPro" id="IPR029044">
    <property type="entry name" value="Nucleotide-diphossugar_trans"/>
</dbReference>
<organism evidence="2 3">
    <name type="scientific">Pseudotamlana haliotis</name>
    <dbReference type="NCBI Taxonomy" id="2614804"/>
    <lineage>
        <taxon>Bacteria</taxon>
        <taxon>Pseudomonadati</taxon>
        <taxon>Bacteroidota</taxon>
        <taxon>Flavobacteriia</taxon>
        <taxon>Flavobacteriales</taxon>
        <taxon>Flavobacteriaceae</taxon>
        <taxon>Pseudotamlana</taxon>
    </lineage>
</organism>
<proteinExistence type="predicted"/>
<comment type="caution">
    <text evidence="2">The sequence shown here is derived from an EMBL/GenBank/DDBJ whole genome shotgun (WGS) entry which is preliminary data.</text>
</comment>
<accession>A0A6N6MDK1</accession>
<dbReference type="Gene3D" id="3.90.550.10">
    <property type="entry name" value="Spore Coat Polysaccharide Biosynthesis Protein SpsA, Chain A"/>
    <property type="match status" value="1"/>
</dbReference>
<dbReference type="EMBL" id="WAAT01000050">
    <property type="protein sequence ID" value="KAB1067026.1"/>
    <property type="molecule type" value="Genomic_DNA"/>
</dbReference>
<sequence>MRVGFNPNKDKEIDQVEYTHQVIMPVHIPHFEGYFKDSFKILEYSLESLFKTSHKNTYITVVNNGSCEEVKNFLNSLFHQDLIHELIHTICIGKLNAILKGVVGNRIELVTISDADVLFLPNWQQETVKIFENVPKAGVVGIVPQFKMFEANCGNVLFDTFFSKKLKFLPVKNPDALALFYKSIGWANDYNQDYLKYNLGLDLSEDFKVLVGSGHFVATYKKDMFDEVKSYLGYKLGGLSEAYLDKSSLKKDYWRLTTQDNYAYHMGNTLEDWMETDYPVKNTQQVTHSGFSKRKPMSHFMFFLKNRLFSKFISIPFLYKCFLRSKGLPKAMINKY</sequence>
<evidence type="ECO:0000259" key="1">
    <source>
        <dbReference type="Pfam" id="PF00535"/>
    </source>
</evidence>